<evidence type="ECO:0000313" key="2">
    <source>
        <dbReference type="Proteomes" id="UP000261560"/>
    </source>
</evidence>
<protein>
    <submittedName>
        <fullName evidence="1">Uncharacterized protein</fullName>
    </submittedName>
</protein>
<dbReference type="PaxDb" id="30732-ENSOMEP00000025481"/>
<organism evidence="1 2">
    <name type="scientific">Oryzias melastigma</name>
    <name type="common">Marine medaka</name>
    <dbReference type="NCBI Taxonomy" id="30732"/>
    <lineage>
        <taxon>Eukaryota</taxon>
        <taxon>Metazoa</taxon>
        <taxon>Chordata</taxon>
        <taxon>Craniata</taxon>
        <taxon>Vertebrata</taxon>
        <taxon>Euteleostomi</taxon>
        <taxon>Actinopterygii</taxon>
        <taxon>Neopterygii</taxon>
        <taxon>Teleostei</taxon>
        <taxon>Neoteleostei</taxon>
        <taxon>Acanthomorphata</taxon>
        <taxon>Ovalentaria</taxon>
        <taxon>Atherinomorphae</taxon>
        <taxon>Beloniformes</taxon>
        <taxon>Adrianichthyidae</taxon>
        <taxon>Oryziinae</taxon>
        <taxon>Oryzias</taxon>
    </lineage>
</organism>
<reference evidence="1" key="2">
    <citation type="submission" date="2025-09" db="UniProtKB">
        <authorList>
            <consortium name="Ensembl"/>
        </authorList>
    </citation>
    <scope>IDENTIFICATION</scope>
</reference>
<dbReference type="AlphaFoldDB" id="A0A3B3D6L5"/>
<dbReference type="Ensembl" id="ENSOMET00000007002.1">
    <property type="protein sequence ID" value="ENSOMEP00000025481.1"/>
    <property type="gene ID" value="ENSOMEG00000006736.1"/>
</dbReference>
<keyword evidence="2" id="KW-1185">Reference proteome</keyword>
<dbReference type="OMA" id="KYWTVLT"/>
<sequence>VMEAASPVDGDVCLLLRNKHTHRASSGELTELKQAVKHGRSRPTSLHLLAVLRHVVWADGPQKLDVVVTVVLGHLLCAGFLHPTHIDLHFPVKSIVEEKVVGHANPVGFHGMPLTIVILISGKVCVPLWPHFNNTLRQMHLTKLPRLP</sequence>
<reference evidence="1" key="1">
    <citation type="submission" date="2025-08" db="UniProtKB">
        <authorList>
            <consortium name="Ensembl"/>
        </authorList>
    </citation>
    <scope>IDENTIFICATION</scope>
</reference>
<dbReference type="Proteomes" id="UP000261560">
    <property type="component" value="Unplaced"/>
</dbReference>
<accession>A0A3B3D6L5</accession>
<dbReference type="STRING" id="30732.ENSOMEP00000025481"/>
<proteinExistence type="predicted"/>
<dbReference type="GeneTree" id="ENSGT01030000234896"/>
<name>A0A3B3D6L5_ORYME</name>
<evidence type="ECO:0000313" key="1">
    <source>
        <dbReference type="Ensembl" id="ENSOMEP00000025481.1"/>
    </source>
</evidence>